<keyword evidence="14" id="KW-0812">Transmembrane</keyword>
<evidence type="ECO:0000256" key="3">
    <source>
        <dbReference type="ARBA" id="ARBA00012071"/>
    </source>
</evidence>
<keyword evidence="14" id="KW-0472">Membrane</keyword>
<dbReference type="InterPro" id="IPR027417">
    <property type="entry name" value="P-loop_NTPase"/>
</dbReference>
<evidence type="ECO:0000256" key="12">
    <source>
        <dbReference type="ARBA" id="ARBA00029757"/>
    </source>
</evidence>
<reference evidence="16" key="1">
    <citation type="submission" date="2017-01" db="EMBL/GenBank/DDBJ databases">
        <authorList>
            <person name="Varghese N."/>
            <person name="Submissions S."/>
        </authorList>
    </citation>
    <scope>NUCLEOTIDE SEQUENCE [LARGE SCALE GENOMIC DNA]</scope>
    <source>
        <strain evidence="16">DM9</strain>
    </source>
</reference>
<accession>A0A1N6X440</accession>
<keyword evidence="16" id="KW-1185">Reference proteome</keyword>
<dbReference type="Pfam" id="PF02606">
    <property type="entry name" value="LpxK"/>
    <property type="match status" value="1"/>
</dbReference>
<evidence type="ECO:0000256" key="14">
    <source>
        <dbReference type="SAM" id="Phobius"/>
    </source>
</evidence>
<sequence>MTVLRYLLWPFSILYGGILLLRNLLYDKGWLASGRFDLPVISVGNLTVGGTGKTPHVEYLLRLLTDKRTAVLSRGYRRKSKGFVLADDKATAHTLGDEPFQYYRDFPDVTVAVCESRPAGIAQLLKLKTAPEVVILDDAMQHRPVSPSLNLMLTDYGRPFYKDHVLPTGLLREPRQGARRADAIIVTKCPSTLASDEMMRIDKRIRRYSRPDTPVFFSTFRYGNPVGIGNATQLSKRVVLLTGIANASPLLHYLADRKFEVVQHLKYPDHYSYTLADMEKLKGILEGSSGKDLIIITTRKDAVKLSDGLIAAATRELPIFYIPIEVYFLQQAGETFNALIRQHISAFRASIPIAGDKN</sequence>
<feature type="transmembrane region" description="Helical" evidence="14">
    <location>
        <begin position="6"/>
        <end position="25"/>
    </location>
</feature>
<comment type="function">
    <text evidence="1 13">Transfers the gamma-phosphate of ATP to the 4'-position of a tetraacyldisaccharide 1-phosphate intermediate (termed DS-1-P) to form tetraacyldisaccharide 1,4'-bis-phosphate (lipid IVA).</text>
</comment>
<evidence type="ECO:0000256" key="8">
    <source>
        <dbReference type="ARBA" id="ARBA00022741"/>
    </source>
</evidence>
<gene>
    <name evidence="13" type="primary">lpxK</name>
    <name evidence="15" type="ORF">SAMN05421545_1916</name>
</gene>
<keyword evidence="10 13" id="KW-0067">ATP-binding</keyword>
<dbReference type="GO" id="GO:0005524">
    <property type="term" value="F:ATP binding"/>
    <property type="evidence" value="ECO:0007669"/>
    <property type="project" value="UniProtKB-UniRule"/>
</dbReference>
<evidence type="ECO:0000313" key="16">
    <source>
        <dbReference type="Proteomes" id="UP000185924"/>
    </source>
</evidence>
<comment type="catalytic activity">
    <reaction evidence="13">
        <text>a lipid A disaccharide + ATP = a lipid IVA + ADP + H(+)</text>
        <dbReference type="Rhea" id="RHEA:67840"/>
        <dbReference type="ChEBI" id="CHEBI:15378"/>
        <dbReference type="ChEBI" id="CHEBI:30616"/>
        <dbReference type="ChEBI" id="CHEBI:176343"/>
        <dbReference type="ChEBI" id="CHEBI:176425"/>
        <dbReference type="ChEBI" id="CHEBI:456216"/>
        <dbReference type="EC" id="2.7.1.130"/>
    </reaction>
</comment>
<keyword evidence="9 13" id="KW-0418">Kinase</keyword>
<keyword evidence="5 13" id="KW-0444">Lipid biosynthesis</keyword>
<comment type="pathway">
    <text evidence="2 13">Glycolipid biosynthesis; lipid IV(A) biosynthesis; lipid IV(A) from (3R)-3-hydroxytetradecanoyl-[acyl-carrier-protein] and UDP-N-acetyl-alpha-D-glucosamine: step 6/6.</text>
</comment>
<dbReference type="GO" id="GO:0005886">
    <property type="term" value="C:plasma membrane"/>
    <property type="evidence" value="ECO:0007669"/>
    <property type="project" value="TreeGrafter"/>
</dbReference>
<protein>
    <recommendedName>
        <fullName evidence="4 13">Tetraacyldisaccharide 4'-kinase</fullName>
        <ecNumber evidence="3 13">2.7.1.130</ecNumber>
    </recommendedName>
    <alternativeName>
        <fullName evidence="12 13">Lipid A 4'-kinase</fullName>
    </alternativeName>
</protein>
<dbReference type="RefSeq" id="WP_076421903.1">
    <property type="nucleotide sequence ID" value="NZ_FTNM01000002.1"/>
</dbReference>
<dbReference type="UniPathway" id="UPA00359">
    <property type="reaction ID" value="UER00482"/>
</dbReference>
<dbReference type="EC" id="2.7.1.130" evidence="3 13"/>
<organism evidence="15 16">
    <name type="scientific">Pontibacter lucknowensis</name>
    <dbReference type="NCBI Taxonomy" id="1077936"/>
    <lineage>
        <taxon>Bacteria</taxon>
        <taxon>Pseudomonadati</taxon>
        <taxon>Bacteroidota</taxon>
        <taxon>Cytophagia</taxon>
        <taxon>Cytophagales</taxon>
        <taxon>Hymenobacteraceae</taxon>
        <taxon>Pontibacter</taxon>
    </lineage>
</organism>
<feature type="binding site" evidence="13">
    <location>
        <begin position="47"/>
        <end position="54"/>
    </location>
    <ligand>
        <name>ATP</name>
        <dbReference type="ChEBI" id="CHEBI:30616"/>
    </ligand>
</feature>
<dbReference type="GO" id="GO:0009245">
    <property type="term" value="P:lipid A biosynthetic process"/>
    <property type="evidence" value="ECO:0007669"/>
    <property type="project" value="UniProtKB-UniRule"/>
</dbReference>
<evidence type="ECO:0000256" key="9">
    <source>
        <dbReference type="ARBA" id="ARBA00022777"/>
    </source>
</evidence>
<evidence type="ECO:0000256" key="13">
    <source>
        <dbReference type="HAMAP-Rule" id="MF_00409"/>
    </source>
</evidence>
<keyword evidence="7 13" id="KW-0808">Transferase</keyword>
<comment type="similarity">
    <text evidence="13">Belongs to the LpxK family.</text>
</comment>
<evidence type="ECO:0000256" key="5">
    <source>
        <dbReference type="ARBA" id="ARBA00022516"/>
    </source>
</evidence>
<evidence type="ECO:0000256" key="4">
    <source>
        <dbReference type="ARBA" id="ARBA00016436"/>
    </source>
</evidence>
<keyword evidence="14" id="KW-1133">Transmembrane helix</keyword>
<dbReference type="GO" id="GO:0009244">
    <property type="term" value="P:lipopolysaccharide core region biosynthetic process"/>
    <property type="evidence" value="ECO:0007669"/>
    <property type="project" value="TreeGrafter"/>
</dbReference>
<dbReference type="PANTHER" id="PTHR42724:SF1">
    <property type="entry name" value="TETRAACYLDISACCHARIDE 4'-KINASE, MITOCHONDRIAL-RELATED"/>
    <property type="match status" value="1"/>
</dbReference>
<evidence type="ECO:0000256" key="7">
    <source>
        <dbReference type="ARBA" id="ARBA00022679"/>
    </source>
</evidence>
<dbReference type="GO" id="GO:0009029">
    <property type="term" value="F:lipid-A 4'-kinase activity"/>
    <property type="evidence" value="ECO:0007669"/>
    <property type="project" value="UniProtKB-UniRule"/>
</dbReference>
<dbReference type="STRING" id="1077936.SAMN05421545_1916"/>
<dbReference type="EMBL" id="FTNM01000002">
    <property type="protein sequence ID" value="SIQ97118.1"/>
    <property type="molecule type" value="Genomic_DNA"/>
</dbReference>
<dbReference type="Proteomes" id="UP000185924">
    <property type="component" value="Unassembled WGS sequence"/>
</dbReference>
<evidence type="ECO:0000256" key="6">
    <source>
        <dbReference type="ARBA" id="ARBA00022556"/>
    </source>
</evidence>
<evidence type="ECO:0000256" key="11">
    <source>
        <dbReference type="ARBA" id="ARBA00023098"/>
    </source>
</evidence>
<evidence type="ECO:0000256" key="2">
    <source>
        <dbReference type="ARBA" id="ARBA00004870"/>
    </source>
</evidence>
<dbReference type="NCBIfam" id="TIGR00682">
    <property type="entry name" value="lpxK"/>
    <property type="match status" value="1"/>
</dbReference>
<evidence type="ECO:0000256" key="10">
    <source>
        <dbReference type="ARBA" id="ARBA00022840"/>
    </source>
</evidence>
<dbReference type="AlphaFoldDB" id="A0A1N6X440"/>
<keyword evidence="6 13" id="KW-0441">Lipid A biosynthesis</keyword>
<dbReference type="SUPFAM" id="SSF52540">
    <property type="entry name" value="P-loop containing nucleoside triphosphate hydrolases"/>
    <property type="match status" value="1"/>
</dbReference>
<dbReference type="OrthoDB" id="9766423at2"/>
<name>A0A1N6X440_9BACT</name>
<keyword evidence="11 13" id="KW-0443">Lipid metabolism</keyword>
<evidence type="ECO:0000313" key="15">
    <source>
        <dbReference type="EMBL" id="SIQ97118.1"/>
    </source>
</evidence>
<proteinExistence type="inferred from homology"/>
<evidence type="ECO:0000256" key="1">
    <source>
        <dbReference type="ARBA" id="ARBA00002274"/>
    </source>
</evidence>
<dbReference type="HAMAP" id="MF_00409">
    <property type="entry name" value="LpxK"/>
    <property type="match status" value="1"/>
</dbReference>
<dbReference type="PANTHER" id="PTHR42724">
    <property type="entry name" value="TETRAACYLDISACCHARIDE 4'-KINASE"/>
    <property type="match status" value="1"/>
</dbReference>
<dbReference type="InterPro" id="IPR003758">
    <property type="entry name" value="LpxK"/>
</dbReference>
<keyword evidence="8 13" id="KW-0547">Nucleotide-binding</keyword>